<dbReference type="PANTHER" id="PTHR11487">
    <property type="entry name" value="THIOESTERASE"/>
    <property type="match status" value="1"/>
</dbReference>
<dbReference type="Pfam" id="PF00975">
    <property type="entry name" value="Thioesterase"/>
    <property type="match status" value="1"/>
</dbReference>
<proteinExistence type="inferred from homology"/>
<dbReference type="InterPro" id="IPR001031">
    <property type="entry name" value="Thioesterase"/>
</dbReference>
<comment type="similarity">
    <text evidence="1">Belongs to the thioesterase family.</text>
</comment>
<dbReference type="RefSeq" id="WP_165256716.1">
    <property type="nucleotide sequence ID" value="NZ_JAAKZY010000021.1"/>
</dbReference>
<keyword evidence="5" id="KW-1185">Reference proteome</keyword>
<feature type="domain" description="Thioesterase TesA-like" evidence="3">
    <location>
        <begin position="25"/>
        <end position="248"/>
    </location>
</feature>
<dbReference type="SUPFAM" id="SSF53474">
    <property type="entry name" value="alpha/beta-Hydrolases"/>
    <property type="match status" value="1"/>
</dbReference>
<dbReference type="InterPro" id="IPR020802">
    <property type="entry name" value="TesA-like"/>
</dbReference>
<evidence type="ECO:0000313" key="5">
    <source>
        <dbReference type="Proteomes" id="UP000472335"/>
    </source>
</evidence>
<dbReference type="Proteomes" id="UP000472335">
    <property type="component" value="Unassembled WGS sequence"/>
</dbReference>
<accession>A0A6G4V1E2</accession>
<dbReference type="InterPro" id="IPR029058">
    <property type="entry name" value="AB_hydrolase_fold"/>
</dbReference>
<keyword evidence="2" id="KW-0378">Hydrolase</keyword>
<name>A0A6G4V1E2_9ACTN</name>
<comment type="caution">
    <text evidence="4">The sequence shown here is derived from an EMBL/GenBank/DDBJ whole genome shotgun (WGS) entry which is preliminary data.</text>
</comment>
<gene>
    <name evidence="4" type="ORF">G5C60_09435</name>
</gene>
<dbReference type="GO" id="GO:0008610">
    <property type="term" value="P:lipid biosynthetic process"/>
    <property type="evidence" value="ECO:0007669"/>
    <property type="project" value="TreeGrafter"/>
</dbReference>
<protein>
    <submittedName>
        <fullName evidence="4">Thioesterase</fullName>
    </submittedName>
</protein>
<dbReference type="AlphaFoldDB" id="A0A6G4V1E2"/>
<organism evidence="4 5">
    <name type="scientific">Streptomyces scabichelini</name>
    <dbReference type="NCBI Taxonomy" id="2711217"/>
    <lineage>
        <taxon>Bacteria</taxon>
        <taxon>Bacillati</taxon>
        <taxon>Actinomycetota</taxon>
        <taxon>Actinomycetes</taxon>
        <taxon>Kitasatosporales</taxon>
        <taxon>Streptomycetaceae</taxon>
        <taxon>Streptomyces</taxon>
    </lineage>
</organism>
<dbReference type="SMART" id="SM00824">
    <property type="entry name" value="PKS_TE"/>
    <property type="match status" value="1"/>
</dbReference>
<evidence type="ECO:0000256" key="1">
    <source>
        <dbReference type="ARBA" id="ARBA00007169"/>
    </source>
</evidence>
<sequence length="266" mass="28509">MATRTWVRSLDARRVSPSRCRTLLVCCPHSGGWAQSFAPWREHVRDIDGDAELLAVQYPGHGDRGAERPEADVRAMADAISTELIALAPAEVLLFGHSFGAMVAYETTRQLESAGVPPAALAVSGARAPGDPAAPRGDADLPDEQLWWRVAELGGIDPLVAEEPDLRDLVLSGLRADITAHERYVSAPPAAPVNVGIRCYFGADDPLAPEDAGRGWAARTRGRVRTRVRPGGHFHLFESPHSLLADLLADQPGEPAGTEPESVAWA</sequence>
<dbReference type="GO" id="GO:0016787">
    <property type="term" value="F:hydrolase activity"/>
    <property type="evidence" value="ECO:0007669"/>
    <property type="project" value="UniProtKB-KW"/>
</dbReference>
<evidence type="ECO:0000259" key="3">
    <source>
        <dbReference type="SMART" id="SM00824"/>
    </source>
</evidence>
<evidence type="ECO:0000313" key="4">
    <source>
        <dbReference type="EMBL" id="NGO07868.1"/>
    </source>
</evidence>
<dbReference type="PANTHER" id="PTHR11487:SF0">
    <property type="entry name" value="S-ACYL FATTY ACID SYNTHASE THIOESTERASE, MEDIUM CHAIN"/>
    <property type="match status" value="1"/>
</dbReference>
<dbReference type="InterPro" id="IPR012223">
    <property type="entry name" value="TEII"/>
</dbReference>
<reference evidence="4 5" key="1">
    <citation type="submission" date="2020-02" db="EMBL/GenBank/DDBJ databases">
        <title>Whole-genome analyses of novel actinobacteria.</title>
        <authorList>
            <person name="Sahin N."/>
            <person name="Gencbay T."/>
        </authorList>
    </citation>
    <scope>NUCLEOTIDE SEQUENCE [LARGE SCALE GENOMIC DNA]</scope>
    <source>
        <strain evidence="4 5">HC44</strain>
    </source>
</reference>
<dbReference type="Gene3D" id="3.40.50.1820">
    <property type="entry name" value="alpha/beta hydrolase"/>
    <property type="match status" value="1"/>
</dbReference>
<dbReference type="EMBL" id="JAAKZY010000021">
    <property type="protein sequence ID" value="NGO07868.1"/>
    <property type="molecule type" value="Genomic_DNA"/>
</dbReference>
<evidence type="ECO:0000256" key="2">
    <source>
        <dbReference type="ARBA" id="ARBA00022801"/>
    </source>
</evidence>